<comment type="caution">
    <text evidence="1">The sequence shown here is derived from an EMBL/GenBank/DDBJ whole genome shotgun (WGS) entry which is preliminary data.</text>
</comment>
<organism evidence="1 2">
    <name type="scientific">Austropuccinia psidii MF-1</name>
    <dbReference type="NCBI Taxonomy" id="1389203"/>
    <lineage>
        <taxon>Eukaryota</taxon>
        <taxon>Fungi</taxon>
        <taxon>Dikarya</taxon>
        <taxon>Basidiomycota</taxon>
        <taxon>Pucciniomycotina</taxon>
        <taxon>Pucciniomycetes</taxon>
        <taxon>Pucciniales</taxon>
        <taxon>Sphaerophragmiaceae</taxon>
        <taxon>Austropuccinia</taxon>
    </lineage>
</organism>
<proteinExistence type="predicted"/>
<keyword evidence="2" id="KW-1185">Reference proteome</keyword>
<sequence>MRAPKDSREAVVVLIDGGVGSSERDVPDVGDDVDVHLSAGRRWRRSTGFFYSGSIIGATTHVCCGEISDNHCEAGE</sequence>
<name>A0A9Q3FVV8_9BASI</name>
<evidence type="ECO:0000313" key="2">
    <source>
        <dbReference type="Proteomes" id="UP000765509"/>
    </source>
</evidence>
<reference evidence="1" key="1">
    <citation type="submission" date="2021-03" db="EMBL/GenBank/DDBJ databases">
        <title>Draft genome sequence of rust myrtle Austropuccinia psidii MF-1, a brazilian biotype.</title>
        <authorList>
            <person name="Quecine M.C."/>
            <person name="Pachon D.M.R."/>
            <person name="Bonatelli M.L."/>
            <person name="Correr F.H."/>
            <person name="Franceschini L.M."/>
            <person name="Leite T.F."/>
            <person name="Margarido G.R.A."/>
            <person name="Almeida C.A."/>
            <person name="Ferrarezi J.A."/>
            <person name="Labate C.A."/>
        </authorList>
    </citation>
    <scope>NUCLEOTIDE SEQUENCE</scope>
    <source>
        <strain evidence="1">MF-1</strain>
    </source>
</reference>
<protein>
    <submittedName>
        <fullName evidence="1">Uncharacterized protein</fullName>
    </submittedName>
</protein>
<accession>A0A9Q3FVV8</accession>
<gene>
    <name evidence="1" type="ORF">O181_085849</name>
</gene>
<evidence type="ECO:0000313" key="1">
    <source>
        <dbReference type="EMBL" id="MBW0546134.1"/>
    </source>
</evidence>
<dbReference type="Proteomes" id="UP000765509">
    <property type="component" value="Unassembled WGS sequence"/>
</dbReference>
<dbReference type="AlphaFoldDB" id="A0A9Q3FVV8"/>
<dbReference type="EMBL" id="AVOT02051095">
    <property type="protein sequence ID" value="MBW0546134.1"/>
    <property type="molecule type" value="Genomic_DNA"/>
</dbReference>